<organism evidence="1 2">
    <name type="scientific">Daphnia magna</name>
    <dbReference type="NCBI Taxonomy" id="35525"/>
    <lineage>
        <taxon>Eukaryota</taxon>
        <taxon>Metazoa</taxon>
        <taxon>Ecdysozoa</taxon>
        <taxon>Arthropoda</taxon>
        <taxon>Crustacea</taxon>
        <taxon>Branchiopoda</taxon>
        <taxon>Diplostraca</taxon>
        <taxon>Cladocera</taxon>
        <taxon>Anomopoda</taxon>
        <taxon>Daphniidae</taxon>
        <taxon>Daphnia</taxon>
    </lineage>
</organism>
<keyword evidence="2" id="KW-1185">Reference proteome</keyword>
<dbReference type="EMBL" id="JAOYFB010000036">
    <property type="protein sequence ID" value="KAK4019270.1"/>
    <property type="molecule type" value="Genomic_DNA"/>
</dbReference>
<evidence type="ECO:0000313" key="2">
    <source>
        <dbReference type="Proteomes" id="UP001234178"/>
    </source>
</evidence>
<accession>A0ABR0A2T4</accession>
<gene>
    <name evidence="1" type="ORF">OUZ56_001296</name>
</gene>
<protein>
    <submittedName>
        <fullName evidence="1">Uncharacterized protein</fullName>
    </submittedName>
</protein>
<reference evidence="1 2" key="1">
    <citation type="journal article" date="2023" name="Nucleic Acids Res.">
        <title>The hologenome of Daphnia magna reveals possible DNA methylation and microbiome-mediated evolution of the host genome.</title>
        <authorList>
            <person name="Chaturvedi A."/>
            <person name="Li X."/>
            <person name="Dhandapani V."/>
            <person name="Marshall H."/>
            <person name="Kissane S."/>
            <person name="Cuenca-Cambronero M."/>
            <person name="Asole G."/>
            <person name="Calvet F."/>
            <person name="Ruiz-Romero M."/>
            <person name="Marangio P."/>
            <person name="Guigo R."/>
            <person name="Rago D."/>
            <person name="Mirbahai L."/>
            <person name="Eastwood N."/>
            <person name="Colbourne J.K."/>
            <person name="Zhou J."/>
            <person name="Mallon E."/>
            <person name="Orsini L."/>
        </authorList>
    </citation>
    <scope>NUCLEOTIDE SEQUENCE [LARGE SCALE GENOMIC DNA]</scope>
    <source>
        <strain evidence="1">LRV0_1</strain>
    </source>
</reference>
<evidence type="ECO:0000313" key="1">
    <source>
        <dbReference type="EMBL" id="KAK4019270.1"/>
    </source>
</evidence>
<sequence length="109" mass="12803">MAFHYIMFCSWKASRNGAEKQNIRRQKNVAFSLFQHSRLEMKPGAFFFLILRGRVRTRVLRKKFLELRPCLSVSVVKRKIEKNQRKKQVCFLSISQSAHYAAAVIARSI</sequence>
<name>A0ABR0A2T4_9CRUS</name>
<comment type="caution">
    <text evidence="1">The sequence shown here is derived from an EMBL/GenBank/DDBJ whole genome shotgun (WGS) entry which is preliminary data.</text>
</comment>
<proteinExistence type="predicted"/>
<dbReference type="Proteomes" id="UP001234178">
    <property type="component" value="Unassembled WGS sequence"/>
</dbReference>